<evidence type="ECO:0000313" key="8">
    <source>
        <dbReference type="Proteomes" id="UP000198634"/>
    </source>
</evidence>
<evidence type="ECO:0000313" key="7">
    <source>
        <dbReference type="EMBL" id="SEQ31011.1"/>
    </source>
</evidence>
<evidence type="ECO:0000256" key="1">
    <source>
        <dbReference type="ARBA" id="ARBA00004370"/>
    </source>
</evidence>
<feature type="transmembrane region" description="Helical" evidence="4">
    <location>
        <begin position="49"/>
        <end position="69"/>
    </location>
</feature>
<evidence type="ECO:0000256" key="2">
    <source>
        <dbReference type="ARBA" id="ARBA00022645"/>
    </source>
</evidence>
<dbReference type="InterPro" id="IPR001460">
    <property type="entry name" value="PCN-bd_Tpept"/>
</dbReference>
<sequence length="594" mass="64490">MIRTPLRPLARILDARSRGENPDAIERENIRLRHEEMRDRSRLRAEGRLLMLGVFFFCAFSVVGLRMGALSASEPSEPRASAAGASIVAQRADIVDRQGRILATNLETYSLYAQPPQMINPERAATELARVFPELKAEDLLEDFTGKRKFLWIRKKLSPEQKQAVHDIGDPGLMFGPREMRLYPNGRLAAHVLGGASFGREGVHAAEVIGVAGVERQFDDRLRDPAQDGKPLELSLDLSVQAAAEQVLYGGMKLMNAKGAAAVLMDVHTGEIISLVSLPDFDPNDRPRPATEGDASDSPLFNRAVQGVYELGSTFKIFAVAQAMELGLVNPDTLINTKGPLQWGRHRIRDFHNYGSELSITKVIVKSSNIGTARVAQMIGVARQKEFLRSLGLFEPTHVEMSEARAGKPLLPPNWSELSTMTISYGHGLSATPMHLAAGYAAIANGGTKVEPTLLKQSGPQYGPRVMSENTAAAARTMLRKVVTEGTASFGEVAGYAVGGKTGTADKPKENGGGYYKDKVIATFASMFPAHDPKYVLIVTLDEPVETSGAQPRRTAGWTAVPVAAEMIRRVAPLLGMHPEIEPAQLADITLTSN</sequence>
<dbReference type="SUPFAM" id="SSF56601">
    <property type="entry name" value="beta-lactamase/transpeptidase-like"/>
    <property type="match status" value="1"/>
</dbReference>
<accession>A0A1H9EZE0</accession>
<dbReference type="STRING" id="657014.SAMN04488092_105231"/>
<dbReference type="GO" id="GO:0005886">
    <property type="term" value="C:plasma membrane"/>
    <property type="evidence" value="ECO:0007669"/>
    <property type="project" value="TreeGrafter"/>
</dbReference>
<keyword evidence="4" id="KW-1133">Transmembrane helix</keyword>
<dbReference type="SUPFAM" id="SSF56519">
    <property type="entry name" value="Penicillin binding protein dimerisation domain"/>
    <property type="match status" value="1"/>
</dbReference>
<evidence type="ECO:0000256" key="3">
    <source>
        <dbReference type="ARBA" id="ARBA00023136"/>
    </source>
</evidence>
<dbReference type="PANTHER" id="PTHR30627">
    <property type="entry name" value="PEPTIDOGLYCAN D,D-TRANSPEPTIDASE"/>
    <property type="match status" value="1"/>
</dbReference>
<dbReference type="OrthoDB" id="9789078at2"/>
<evidence type="ECO:0000259" key="5">
    <source>
        <dbReference type="Pfam" id="PF00905"/>
    </source>
</evidence>
<protein>
    <submittedName>
        <fullName evidence="7">Cell division protein FtsI (Penicillin-binding protein 3)</fullName>
    </submittedName>
</protein>
<feature type="domain" description="Penicillin-binding protein transpeptidase" evidence="5">
    <location>
        <begin position="261"/>
        <end position="548"/>
    </location>
</feature>
<dbReference type="GO" id="GO:0008658">
    <property type="term" value="F:penicillin binding"/>
    <property type="evidence" value="ECO:0007669"/>
    <property type="project" value="InterPro"/>
</dbReference>
<name>A0A1H9EZE0_9RHOB</name>
<dbReference type="Pfam" id="PF00905">
    <property type="entry name" value="Transpeptidase"/>
    <property type="match status" value="1"/>
</dbReference>
<dbReference type="RefSeq" id="WP_090269671.1">
    <property type="nucleotide sequence ID" value="NZ_FOEP01000005.1"/>
</dbReference>
<organism evidence="7 8">
    <name type="scientific">Thalassovita taeanensis</name>
    <dbReference type="NCBI Taxonomy" id="657014"/>
    <lineage>
        <taxon>Bacteria</taxon>
        <taxon>Pseudomonadati</taxon>
        <taxon>Pseudomonadota</taxon>
        <taxon>Alphaproteobacteria</taxon>
        <taxon>Rhodobacterales</taxon>
        <taxon>Roseobacteraceae</taxon>
        <taxon>Thalassovita</taxon>
    </lineage>
</organism>
<dbReference type="GO" id="GO:0071555">
    <property type="term" value="P:cell wall organization"/>
    <property type="evidence" value="ECO:0007669"/>
    <property type="project" value="TreeGrafter"/>
</dbReference>
<keyword evidence="7" id="KW-0132">Cell division</keyword>
<dbReference type="Gene3D" id="3.40.710.10">
    <property type="entry name" value="DD-peptidase/beta-lactamase superfamily"/>
    <property type="match status" value="1"/>
</dbReference>
<keyword evidence="2" id="KW-0645">Protease</keyword>
<dbReference type="Proteomes" id="UP000198634">
    <property type="component" value="Unassembled WGS sequence"/>
</dbReference>
<dbReference type="Gene3D" id="3.90.1310.10">
    <property type="entry name" value="Penicillin-binding protein 2a (Domain 2)"/>
    <property type="match status" value="1"/>
</dbReference>
<dbReference type="EMBL" id="FOEP01000005">
    <property type="protein sequence ID" value="SEQ31011.1"/>
    <property type="molecule type" value="Genomic_DNA"/>
</dbReference>
<dbReference type="Pfam" id="PF03717">
    <property type="entry name" value="PBP_dimer"/>
    <property type="match status" value="1"/>
</dbReference>
<evidence type="ECO:0000256" key="4">
    <source>
        <dbReference type="SAM" id="Phobius"/>
    </source>
</evidence>
<keyword evidence="2" id="KW-0121">Carboxypeptidase</keyword>
<reference evidence="7 8" key="1">
    <citation type="submission" date="2016-10" db="EMBL/GenBank/DDBJ databases">
        <authorList>
            <person name="de Groot N.N."/>
        </authorList>
    </citation>
    <scope>NUCLEOTIDE SEQUENCE [LARGE SCALE GENOMIC DNA]</scope>
    <source>
        <strain evidence="7 8">DSM 22007</strain>
    </source>
</reference>
<dbReference type="InterPro" id="IPR036138">
    <property type="entry name" value="PBP_dimer_sf"/>
</dbReference>
<keyword evidence="8" id="KW-1185">Reference proteome</keyword>
<dbReference type="InterPro" id="IPR005311">
    <property type="entry name" value="PBP_dimer"/>
</dbReference>
<dbReference type="InterPro" id="IPR012338">
    <property type="entry name" value="Beta-lactam/transpept-like"/>
</dbReference>
<keyword evidence="7" id="KW-0131">Cell cycle</keyword>
<proteinExistence type="predicted"/>
<comment type="subcellular location">
    <subcellularLocation>
        <location evidence="1">Membrane</location>
    </subcellularLocation>
</comment>
<gene>
    <name evidence="7" type="ORF">SAMN04488092_105231</name>
</gene>
<dbReference type="Gene3D" id="3.30.450.330">
    <property type="match status" value="1"/>
</dbReference>
<dbReference type="GO" id="GO:0004180">
    <property type="term" value="F:carboxypeptidase activity"/>
    <property type="evidence" value="ECO:0007669"/>
    <property type="project" value="UniProtKB-KW"/>
</dbReference>
<keyword evidence="2" id="KW-0378">Hydrolase</keyword>
<evidence type="ECO:0000259" key="6">
    <source>
        <dbReference type="Pfam" id="PF03717"/>
    </source>
</evidence>
<dbReference type="PANTHER" id="PTHR30627:SF1">
    <property type="entry name" value="PEPTIDOGLYCAN D,D-TRANSPEPTIDASE FTSI"/>
    <property type="match status" value="1"/>
</dbReference>
<feature type="domain" description="Penicillin-binding protein dimerisation" evidence="6">
    <location>
        <begin position="87"/>
        <end position="223"/>
    </location>
</feature>
<dbReference type="GO" id="GO:0051301">
    <property type="term" value="P:cell division"/>
    <property type="evidence" value="ECO:0007669"/>
    <property type="project" value="UniProtKB-KW"/>
</dbReference>
<dbReference type="InterPro" id="IPR050515">
    <property type="entry name" value="Beta-lactam/transpept"/>
</dbReference>
<keyword evidence="4" id="KW-0812">Transmembrane</keyword>
<keyword evidence="3 4" id="KW-0472">Membrane</keyword>
<dbReference type="AlphaFoldDB" id="A0A1H9EZE0"/>